<dbReference type="Proteomes" id="UP000244335">
    <property type="component" value="Unassembled WGS sequence"/>
</dbReference>
<dbReference type="InterPro" id="IPR029044">
    <property type="entry name" value="Nucleotide-diphossugar_trans"/>
</dbReference>
<dbReference type="InterPro" id="IPR050834">
    <property type="entry name" value="Glycosyltransf_2"/>
</dbReference>
<keyword evidence="2" id="KW-0808">Transferase</keyword>
<accession>A0AA92C4A8</accession>
<dbReference type="PANTHER" id="PTHR43685">
    <property type="entry name" value="GLYCOSYLTRANSFERASE"/>
    <property type="match status" value="1"/>
</dbReference>
<dbReference type="EMBL" id="QDFR01000002">
    <property type="protein sequence ID" value="PVE55173.1"/>
    <property type="molecule type" value="Genomic_DNA"/>
</dbReference>
<protein>
    <submittedName>
        <fullName evidence="2">Glycosyl transferase</fullName>
    </submittedName>
</protein>
<dbReference type="RefSeq" id="WP_111847490.1">
    <property type="nucleotide sequence ID" value="NZ_QDFR01000002.1"/>
</dbReference>
<feature type="domain" description="Glycosyltransferase 2-like" evidence="1">
    <location>
        <begin position="12"/>
        <end position="177"/>
    </location>
</feature>
<proteinExistence type="predicted"/>
<evidence type="ECO:0000313" key="2">
    <source>
        <dbReference type="EMBL" id="PVE55173.1"/>
    </source>
</evidence>
<comment type="caution">
    <text evidence="2">The sequence shown here is derived from an EMBL/GenBank/DDBJ whole genome shotgun (WGS) entry which is preliminary data.</text>
</comment>
<dbReference type="AlphaFoldDB" id="A0AA92C4A8"/>
<reference evidence="2 3" key="1">
    <citation type="submission" date="2018-04" db="EMBL/GenBank/DDBJ databases">
        <authorList>
            <person name="Hagen T."/>
        </authorList>
    </citation>
    <scope>NUCLEOTIDE SEQUENCE [LARGE SCALE GENOMIC DNA]</scope>
    <source>
        <strain evidence="2 3">TPD7009</strain>
    </source>
</reference>
<gene>
    <name evidence="2" type="ORF">DC430_08110</name>
</gene>
<dbReference type="Pfam" id="PF00535">
    <property type="entry name" value="Glycos_transf_2"/>
    <property type="match status" value="1"/>
</dbReference>
<dbReference type="GO" id="GO:0016740">
    <property type="term" value="F:transferase activity"/>
    <property type="evidence" value="ECO:0007669"/>
    <property type="project" value="UniProtKB-KW"/>
</dbReference>
<dbReference type="InterPro" id="IPR001173">
    <property type="entry name" value="Glyco_trans_2-like"/>
</dbReference>
<dbReference type="CDD" id="cd00761">
    <property type="entry name" value="Glyco_tranf_GTA_type"/>
    <property type="match status" value="1"/>
</dbReference>
<sequence>MSALQTEPDVTFVVAAYNAADTIVASIDSALAQDNVSLEVVVVDDCSPDDTRAVVQAVVERDPRVKLIALDNNFGPGGARNAGIDAAQGRWIAVLDSDDVVYPDRMAQMIMRAEKANADIAVDNLDVVYSDGRPRETMFEPAFLEAKRVLTLEDFIRSNILFKSTFNFGYIKPIFRRDFLNDHGLRFRHDLRIGEDYLLLASALASGASCVIEPMPGYVYNIRQGSISRVLELHHVDAMIAADKEFLRQFTLLPAARDAQAERTKSLIQARHFLMLVDSIKRRSVSDTIRIALRDPAALKHLRMPISVRLQKLKKTLLPSALSSATPARN</sequence>
<evidence type="ECO:0000259" key="1">
    <source>
        <dbReference type="Pfam" id="PF00535"/>
    </source>
</evidence>
<dbReference type="PANTHER" id="PTHR43685:SF2">
    <property type="entry name" value="GLYCOSYLTRANSFERASE 2-LIKE DOMAIN-CONTAINING PROTEIN"/>
    <property type="match status" value="1"/>
</dbReference>
<name>A0AA92C4A8_RHIRH</name>
<dbReference type="Gene3D" id="3.90.550.10">
    <property type="entry name" value="Spore Coat Polysaccharide Biosynthesis Protein SpsA, Chain A"/>
    <property type="match status" value="1"/>
</dbReference>
<dbReference type="SUPFAM" id="SSF53448">
    <property type="entry name" value="Nucleotide-diphospho-sugar transferases"/>
    <property type="match status" value="1"/>
</dbReference>
<organism evidence="2 3">
    <name type="scientific">Rhizobium rhizogenes</name>
    <name type="common">Agrobacterium rhizogenes</name>
    <dbReference type="NCBI Taxonomy" id="359"/>
    <lineage>
        <taxon>Bacteria</taxon>
        <taxon>Pseudomonadati</taxon>
        <taxon>Pseudomonadota</taxon>
        <taxon>Alphaproteobacteria</taxon>
        <taxon>Hyphomicrobiales</taxon>
        <taxon>Rhizobiaceae</taxon>
        <taxon>Rhizobium/Agrobacterium group</taxon>
        <taxon>Rhizobium</taxon>
    </lineage>
</organism>
<evidence type="ECO:0000313" key="3">
    <source>
        <dbReference type="Proteomes" id="UP000244335"/>
    </source>
</evidence>